<keyword evidence="6" id="KW-1185">Reference proteome</keyword>
<dbReference type="GO" id="GO:0005524">
    <property type="term" value="F:ATP binding"/>
    <property type="evidence" value="ECO:0007669"/>
    <property type="project" value="UniProtKB-KW"/>
</dbReference>
<dbReference type="PROSITE" id="PS00211">
    <property type="entry name" value="ABC_TRANSPORTER_1"/>
    <property type="match status" value="1"/>
</dbReference>
<keyword evidence="1" id="KW-0813">Transport</keyword>
<name>A0ABP8PWZ2_9ACTN</name>
<evidence type="ECO:0000313" key="6">
    <source>
        <dbReference type="Proteomes" id="UP001500503"/>
    </source>
</evidence>
<evidence type="ECO:0000256" key="2">
    <source>
        <dbReference type="ARBA" id="ARBA00022741"/>
    </source>
</evidence>
<evidence type="ECO:0000313" key="5">
    <source>
        <dbReference type="EMBL" id="GAA4492801.1"/>
    </source>
</evidence>
<dbReference type="CDD" id="cd03293">
    <property type="entry name" value="ABC_NrtD_SsuB_transporters"/>
    <property type="match status" value="1"/>
</dbReference>
<comment type="caution">
    <text evidence="5">The sequence shown here is derived from an EMBL/GenBank/DDBJ whole genome shotgun (WGS) entry which is preliminary data.</text>
</comment>
<dbReference type="InterPro" id="IPR050166">
    <property type="entry name" value="ABC_transporter_ATP-bind"/>
</dbReference>
<evidence type="ECO:0000256" key="1">
    <source>
        <dbReference type="ARBA" id="ARBA00022448"/>
    </source>
</evidence>
<dbReference type="Pfam" id="PF00005">
    <property type="entry name" value="ABC_tran"/>
    <property type="match status" value="1"/>
</dbReference>
<keyword evidence="2" id="KW-0547">Nucleotide-binding</keyword>
<dbReference type="EMBL" id="BAABHF010000019">
    <property type="protein sequence ID" value="GAA4492801.1"/>
    <property type="molecule type" value="Genomic_DNA"/>
</dbReference>
<gene>
    <name evidence="5" type="ORF">GCM10023191_029250</name>
</gene>
<dbReference type="PROSITE" id="PS50893">
    <property type="entry name" value="ABC_TRANSPORTER_2"/>
    <property type="match status" value="1"/>
</dbReference>
<protein>
    <submittedName>
        <fullName evidence="5">ABC transporter ATP-binding protein</fullName>
    </submittedName>
</protein>
<dbReference type="PANTHER" id="PTHR42788">
    <property type="entry name" value="TAURINE IMPORT ATP-BINDING PROTEIN-RELATED"/>
    <property type="match status" value="1"/>
</dbReference>
<feature type="domain" description="ABC transporter" evidence="4">
    <location>
        <begin position="6"/>
        <end position="239"/>
    </location>
</feature>
<accession>A0ABP8PWZ2</accession>
<proteinExistence type="predicted"/>
<evidence type="ECO:0000256" key="3">
    <source>
        <dbReference type="ARBA" id="ARBA00022840"/>
    </source>
</evidence>
<dbReference type="InterPro" id="IPR003593">
    <property type="entry name" value="AAA+_ATPase"/>
</dbReference>
<organism evidence="5 6">
    <name type="scientific">Actinoallomurus oryzae</name>
    <dbReference type="NCBI Taxonomy" id="502180"/>
    <lineage>
        <taxon>Bacteria</taxon>
        <taxon>Bacillati</taxon>
        <taxon>Actinomycetota</taxon>
        <taxon>Actinomycetes</taxon>
        <taxon>Streptosporangiales</taxon>
        <taxon>Thermomonosporaceae</taxon>
        <taxon>Actinoallomurus</taxon>
    </lineage>
</organism>
<keyword evidence="3 5" id="KW-0067">ATP-binding</keyword>
<dbReference type="InterPro" id="IPR027417">
    <property type="entry name" value="P-loop_NTPase"/>
</dbReference>
<dbReference type="SMART" id="SM00382">
    <property type="entry name" value="AAA"/>
    <property type="match status" value="1"/>
</dbReference>
<reference evidence="6" key="1">
    <citation type="journal article" date="2019" name="Int. J. Syst. Evol. Microbiol.">
        <title>The Global Catalogue of Microorganisms (GCM) 10K type strain sequencing project: providing services to taxonomists for standard genome sequencing and annotation.</title>
        <authorList>
            <consortium name="The Broad Institute Genomics Platform"/>
            <consortium name="The Broad Institute Genome Sequencing Center for Infectious Disease"/>
            <person name="Wu L."/>
            <person name="Ma J."/>
        </authorList>
    </citation>
    <scope>NUCLEOTIDE SEQUENCE [LARGE SCALE GENOMIC DNA]</scope>
    <source>
        <strain evidence="6">JCM 17933</strain>
    </source>
</reference>
<dbReference type="InterPro" id="IPR017871">
    <property type="entry name" value="ABC_transporter-like_CS"/>
</dbReference>
<dbReference type="PANTHER" id="PTHR42788:SF13">
    <property type="entry name" value="ALIPHATIC SULFONATES IMPORT ATP-BINDING PROTEIN SSUB"/>
    <property type="match status" value="1"/>
</dbReference>
<dbReference type="SUPFAM" id="SSF52540">
    <property type="entry name" value="P-loop containing nucleoside triphosphate hydrolases"/>
    <property type="match status" value="1"/>
</dbReference>
<evidence type="ECO:0000259" key="4">
    <source>
        <dbReference type="PROSITE" id="PS50893"/>
    </source>
</evidence>
<dbReference type="Proteomes" id="UP001500503">
    <property type="component" value="Unassembled WGS sequence"/>
</dbReference>
<dbReference type="InterPro" id="IPR003439">
    <property type="entry name" value="ABC_transporter-like_ATP-bd"/>
</dbReference>
<dbReference type="Gene3D" id="3.40.50.300">
    <property type="entry name" value="P-loop containing nucleotide triphosphate hydrolases"/>
    <property type="match status" value="1"/>
</dbReference>
<sequence>MATAGLKLDGVTVRFDANGDDEPVTAVDGITHEIGEHRFVSIVGPSGCGKSTLLNVVAGLQRPTSGTVEINGARVTGPDRRTGMVFQEDSTLPWKTVTENVVFGMRVLGVPKGERAARAREMVELVGLQGFESAYPSMLSGGMRQRVALARTLAQRPSVLLMDEPFAALDQQTRLLLGAEVRRIWGQTQQTVLFVTHDMSEALLMSQQVWVMSYRPGRIIDVIDVDLPDDRDAGVVSTPRFNDLRNRIWESLQKEAMRGFMAESA</sequence>
<dbReference type="RefSeq" id="WP_345463172.1">
    <property type="nucleotide sequence ID" value="NZ_BAABHF010000019.1"/>
</dbReference>